<gene>
    <name evidence="1" type="ORF">ERS852425_00405</name>
</gene>
<dbReference type="Pfam" id="PF10076">
    <property type="entry name" value="Phage_Mu_Gp48"/>
    <property type="match status" value="1"/>
</dbReference>
<organism evidence="1 2">
    <name type="scientific">Anaerostipes hadrus</name>
    <dbReference type="NCBI Taxonomy" id="649756"/>
    <lineage>
        <taxon>Bacteria</taxon>
        <taxon>Bacillati</taxon>
        <taxon>Bacillota</taxon>
        <taxon>Clostridia</taxon>
        <taxon>Lachnospirales</taxon>
        <taxon>Lachnospiraceae</taxon>
        <taxon>Anaerostipes</taxon>
    </lineage>
</organism>
<evidence type="ECO:0000313" key="2">
    <source>
        <dbReference type="Proteomes" id="UP000095598"/>
    </source>
</evidence>
<dbReference type="EMBL" id="CYXT01000002">
    <property type="protein sequence ID" value="CUM75742.1"/>
    <property type="molecule type" value="Genomic_DNA"/>
</dbReference>
<dbReference type="InterPro" id="IPR018755">
    <property type="entry name" value="Phage_Mu_Gp48"/>
</dbReference>
<reference evidence="1 2" key="1">
    <citation type="submission" date="2015-09" db="EMBL/GenBank/DDBJ databases">
        <authorList>
            <consortium name="Pathogen Informatics"/>
        </authorList>
    </citation>
    <scope>NUCLEOTIDE SEQUENCE [LARGE SCALE GENOMIC DNA]</scope>
    <source>
        <strain evidence="1 2">2789STDY5608868</strain>
    </source>
</reference>
<evidence type="ECO:0000313" key="1">
    <source>
        <dbReference type="EMBL" id="CUM75742.1"/>
    </source>
</evidence>
<proteinExistence type="predicted"/>
<dbReference type="Proteomes" id="UP000095598">
    <property type="component" value="Unassembled WGS sequence"/>
</dbReference>
<name>A0A173RD22_ANAHA</name>
<sequence>MWYKTDLMEQILTSESAKQMIDYVSPIYGKSRIGLWLFQVIGLEIDDVKTICEDIFDQIFVDRATWGLPIWEKEYGITPLPDQTIEQRRTQILQMRIKRPLNPKRFEKIIEALSGVETKLIENTAKNTFQVNLYGEVNNYDEVVRRIDELKPAHLLCDIRVSDVIESETALNYAIVSGSCEYSSSIVSEV</sequence>
<protein>
    <submittedName>
        <fullName evidence="1">Uncharacterized protein conserved in bacteria (DUF2313)</fullName>
    </submittedName>
</protein>
<dbReference type="AlphaFoldDB" id="A0A173RD22"/>
<accession>A0A173RD22</accession>
<dbReference type="RefSeq" id="WP_055257702.1">
    <property type="nucleotide sequence ID" value="NZ_CYXT01000002.1"/>
</dbReference>